<keyword evidence="1" id="KW-1133">Transmembrane helix</keyword>
<organism evidence="2 3">
    <name type="scientific">Candidatus Nomurabacteria bacterium GW2011_GWB1_44_12</name>
    <dbReference type="NCBI Taxonomy" id="1618748"/>
    <lineage>
        <taxon>Bacteria</taxon>
        <taxon>Candidatus Nomuraibacteriota</taxon>
    </lineage>
</organism>
<dbReference type="AlphaFoldDB" id="A0A837I7K6"/>
<name>A0A837I7K6_9BACT</name>
<comment type="caution">
    <text evidence="2">The sequence shown here is derived from an EMBL/GenBank/DDBJ whole genome shotgun (WGS) entry which is preliminary data.</text>
</comment>
<sequence>MKRLLLSIVLAGFIGGGILGFSAMSHNKDGAMSGNCPVTLLPTSECPTGTLSAATHYLSMYQAFTDGLISSVVTQVLAVALFFVGLAYVLRRNIVLTLFILSRIFVAKLYRPQALTRWLSLLVNSPSFI</sequence>
<feature type="transmembrane region" description="Helical" evidence="1">
    <location>
        <begin position="68"/>
        <end position="90"/>
    </location>
</feature>
<dbReference type="Proteomes" id="UP000033815">
    <property type="component" value="Unassembled WGS sequence"/>
</dbReference>
<evidence type="ECO:0000313" key="3">
    <source>
        <dbReference type="Proteomes" id="UP000033815"/>
    </source>
</evidence>
<keyword evidence="1" id="KW-0472">Membrane</keyword>
<keyword evidence="1" id="KW-0812">Transmembrane</keyword>
<gene>
    <name evidence="2" type="ORF">UW25_C0004G0106</name>
</gene>
<accession>A0A837I7K6</accession>
<reference evidence="2 3" key="1">
    <citation type="journal article" date="2015" name="Nature">
        <title>rRNA introns, odd ribosomes, and small enigmatic genomes across a large radiation of phyla.</title>
        <authorList>
            <person name="Brown C.T."/>
            <person name="Hug L.A."/>
            <person name="Thomas B.C."/>
            <person name="Sharon I."/>
            <person name="Castelle C.J."/>
            <person name="Singh A."/>
            <person name="Wilkins M.J."/>
            <person name="Williams K.H."/>
            <person name="Banfield J.F."/>
        </authorList>
    </citation>
    <scope>NUCLEOTIDE SEQUENCE [LARGE SCALE GENOMIC DNA]</scope>
</reference>
<evidence type="ECO:0000256" key="1">
    <source>
        <dbReference type="SAM" id="Phobius"/>
    </source>
</evidence>
<evidence type="ECO:0000313" key="2">
    <source>
        <dbReference type="EMBL" id="KKT36778.1"/>
    </source>
</evidence>
<dbReference type="EMBL" id="LCHP01000004">
    <property type="protein sequence ID" value="KKT36778.1"/>
    <property type="molecule type" value="Genomic_DNA"/>
</dbReference>
<proteinExistence type="predicted"/>
<protein>
    <submittedName>
        <fullName evidence="2">Uncharacterized protein</fullName>
    </submittedName>
</protein>